<comment type="similarity">
    <text evidence="3 9">Belongs to the D-isomer specific 2-hydroxyacid dehydrogenase family.</text>
</comment>
<keyword evidence="6 9" id="KW-0520">NAD</keyword>
<dbReference type="KEGG" id="tcm:HL41_04940"/>
<dbReference type="EMBL" id="CP008796">
    <property type="protein sequence ID" value="AIH04155.1"/>
    <property type="molecule type" value="Genomic_DNA"/>
</dbReference>
<sequence length="526" mass="57424">MKVLISDSLSEEGIKILEEQGLEVIYKPGLPYEELLDLIGEVEGLIIRSATKVTKEVIERAKKLRVIGRAGTGLDNVDLQAANEKGIVVMNVPGGNSLAAAEHALALLFALARKIPQAVASIKAGKWEKKKFIGVEVNNKVLGIIGLGRIGGIVAERALGLKMKVIAYDPFVTPEAAEKKGIELVSLEELFKRADFITIHTPLTKETYHLIDEKAFSLMKDGVYLINCARGGIVDEEALYKAMVSGKVAGAALDVFEKEPIDPDHPLLTLENFIGTPHLGASTVEAQKVVAVEIAKQVADYLTKGIIRNAVNVPSISPETLKIIGPIITLAEKMGLLATQITDGAIKEVEISYRGEISQLDVRPVTIALVKGLLYPFLKEDVNYVNALIRAKERDIKVIESKIEMAEDFTSLISLKVIHTEGTTIVEGTLFGKKEPRIVKINGFRLDALPEGHMLYIFNEDKPGVIGQIGTILGKHNLNISRMYVGQDPMKQTNVILLSLDQPPTAEALEELNKLDTVYLVKPLEL</sequence>
<dbReference type="Pfam" id="PF01842">
    <property type="entry name" value="ACT"/>
    <property type="match status" value="1"/>
</dbReference>
<dbReference type="PROSITE" id="PS00671">
    <property type="entry name" value="D_2_HYDROXYACID_DH_3"/>
    <property type="match status" value="1"/>
</dbReference>
<comment type="catalytic activity">
    <reaction evidence="8 9">
        <text>(2R)-3-phosphoglycerate + NAD(+) = 3-phosphooxypyruvate + NADH + H(+)</text>
        <dbReference type="Rhea" id="RHEA:12641"/>
        <dbReference type="ChEBI" id="CHEBI:15378"/>
        <dbReference type="ChEBI" id="CHEBI:18110"/>
        <dbReference type="ChEBI" id="CHEBI:57540"/>
        <dbReference type="ChEBI" id="CHEBI:57945"/>
        <dbReference type="ChEBI" id="CHEBI:58272"/>
        <dbReference type="EC" id="1.1.1.95"/>
    </reaction>
</comment>
<evidence type="ECO:0000256" key="9">
    <source>
        <dbReference type="RuleBase" id="RU363003"/>
    </source>
</evidence>
<dbReference type="InterPro" id="IPR006139">
    <property type="entry name" value="D-isomer_2_OHA_DH_cat_dom"/>
</dbReference>
<reference evidence="11 12" key="1">
    <citation type="journal article" date="2015" name="Genome Announc.">
        <title>Genome Sequence of a Sulfate-Reducing Thermophilic Bacterium, Thermodesulfobacterium commune DSM 2178T (Phylum Thermodesulfobacteria).</title>
        <authorList>
            <person name="Bhatnagar S."/>
            <person name="Badger J.H."/>
            <person name="Madupu R."/>
            <person name="Khouri H.M."/>
            <person name="O'Connor E.M."/>
            <person name="Robb F.T."/>
            <person name="Ward N.L."/>
            <person name="Eisen J.A."/>
        </authorList>
    </citation>
    <scope>NUCLEOTIDE SEQUENCE [LARGE SCALE GENOMIC DNA]</scope>
    <source>
        <strain evidence="11 12">DSM 2178</strain>
    </source>
</reference>
<dbReference type="InterPro" id="IPR045865">
    <property type="entry name" value="ACT-like_dom_sf"/>
</dbReference>
<dbReference type="Gene3D" id="3.30.70.260">
    <property type="match status" value="1"/>
</dbReference>
<dbReference type="eggNOG" id="COG0111">
    <property type="taxonomic scope" value="Bacteria"/>
</dbReference>
<evidence type="ECO:0000259" key="10">
    <source>
        <dbReference type="PROSITE" id="PS51671"/>
    </source>
</evidence>
<feature type="domain" description="ACT" evidence="10">
    <location>
        <begin position="454"/>
        <end position="526"/>
    </location>
</feature>
<comment type="catalytic activity">
    <reaction evidence="7">
        <text>(R)-2-hydroxyglutarate + NAD(+) = 2-oxoglutarate + NADH + H(+)</text>
        <dbReference type="Rhea" id="RHEA:49612"/>
        <dbReference type="ChEBI" id="CHEBI:15378"/>
        <dbReference type="ChEBI" id="CHEBI:15801"/>
        <dbReference type="ChEBI" id="CHEBI:16810"/>
        <dbReference type="ChEBI" id="CHEBI:57540"/>
        <dbReference type="ChEBI" id="CHEBI:57945"/>
        <dbReference type="EC" id="1.1.1.399"/>
    </reaction>
</comment>
<dbReference type="CDD" id="cd04902">
    <property type="entry name" value="ACT_3PGDH-xct"/>
    <property type="match status" value="1"/>
</dbReference>
<dbReference type="FunFam" id="3.30.1330.90:FF:000003">
    <property type="entry name" value="D-3-phosphoglycerate dehydrogenase"/>
    <property type="match status" value="1"/>
</dbReference>
<dbReference type="AlphaFoldDB" id="A0A075WT27"/>
<dbReference type="PANTHER" id="PTHR42938">
    <property type="entry name" value="FORMATE DEHYDROGENASE 1"/>
    <property type="match status" value="1"/>
</dbReference>
<evidence type="ECO:0000256" key="8">
    <source>
        <dbReference type="ARBA" id="ARBA00048731"/>
    </source>
</evidence>
<comment type="function">
    <text evidence="1">Catalyzes the reversible oxidation of 3-phospho-D-glycerate to 3-phosphonooxypyruvate, the first step of the phosphorylated L-serine biosynthesis pathway. Also catalyzes the reversible oxidation of 2-hydroxyglutarate to 2-oxoglutarate.</text>
</comment>
<dbReference type="SUPFAM" id="SSF51735">
    <property type="entry name" value="NAD(P)-binding Rossmann-fold domains"/>
    <property type="match status" value="1"/>
</dbReference>
<evidence type="ECO:0000256" key="5">
    <source>
        <dbReference type="ARBA" id="ARBA00023002"/>
    </source>
</evidence>
<dbReference type="EC" id="1.1.1.95" evidence="9"/>
<dbReference type="OrthoDB" id="9805416at2"/>
<evidence type="ECO:0000256" key="6">
    <source>
        <dbReference type="ARBA" id="ARBA00023027"/>
    </source>
</evidence>
<dbReference type="InterPro" id="IPR029009">
    <property type="entry name" value="ASB_dom_sf"/>
</dbReference>
<keyword evidence="9" id="KW-0028">Amino-acid biosynthesis</keyword>
<dbReference type="Gene3D" id="3.40.50.720">
    <property type="entry name" value="NAD(P)-binding Rossmann-like Domain"/>
    <property type="match status" value="2"/>
</dbReference>
<comment type="pathway">
    <text evidence="2 9">Amino-acid biosynthesis; L-serine biosynthesis; L-serine from 3-phospho-D-glycerate: step 1/3.</text>
</comment>
<gene>
    <name evidence="11" type="ORF">HL41_04940</name>
</gene>
<dbReference type="Proteomes" id="UP000028481">
    <property type="component" value="Chromosome"/>
</dbReference>
<dbReference type="InterPro" id="IPR045626">
    <property type="entry name" value="PGDH_ASB_dom"/>
</dbReference>
<keyword evidence="5 9" id="KW-0560">Oxidoreductase</keyword>
<dbReference type="InterPro" id="IPR006140">
    <property type="entry name" value="D-isomer_DH_NAD-bd"/>
</dbReference>
<dbReference type="SUPFAM" id="SSF55021">
    <property type="entry name" value="ACT-like"/>
    <property type="match status" value="1"/>
</dbReference>
<dbReference type="PaxDb" id="289377-HL41_04940"/>
<dbReference type="HOGENOM" id="CLU_019796_8_1_0"/>
<dbReference type="GO" id="GO:0006564">
    <property type="term" value="P:L-serine biosynthetic process"/>
    <property type="evidence" value="ECO:0007669"/>
    <property type="project" value="UniProtKB-UniRule"/>
</dbReference>
<dbReference type="GO" id="GO:0051287">
    <property type="term" value="F:NAD binding"/>
    <property type="evidence" value="ECO:0007669"/>
    <property type="project" value="UniProtKB-UniRule"/>
</dbReference>
<dbReference type="Pfam" id="PF19304">
    <property type="entry name" value="PGDH_inter"/>
    <property type="match status" value="1"/>
</dbReference>
<dbReference type="UniPathway" id="UPA00135">
    <property type="reaction ID" value="UER00196"/>
</dbReference>
<dbReference type="Gene3D" id="3.30.1330.90">
    <property type="entry name" value="D-3-phosphoglycerate dehydrogenase, domain 3"/>
    <property type="match status" value="1"/>
</dbReference>
<dbReference type="PROSITE" id="PS51671">
    <property type="entry name" value="ACT"/>
    <property type="match status" value="1"/>
</dbReference>
<dbReference type="Pfam" id="PF00389">
    <property type="entry name" value="2-Hacid_dh"/>
    <property type="match status" value="1"/>
</dbReference>
<dbReference type="Pfam" id="PF02826">
    <property type="entry name" value="2-Hacid_dh_C"/>
    <property type="match status" value="1"/>
</dbReference>
<proteinExistence type="inferred from homology"/>
<organism evidence="11 12">
    <name type="scientific">Thermodesulfobacterium commune DSM 2178</name>
    <dbReference type="NCBI Taxonomy" id="289377"/>
    <lineage>
        <taxon>Bacteria</taxon>
        <taxon>Pseudomonadati</taxon>
        <taxon>Thermodesulfobacteriota</taxon>
        <taxon>Thermodesulfobacteria</taxon>
        <taxon>Thermodesulfobacteriales</taxon>
        <taxon>Thermodesulfobacteriaceae</taxon>
        <taxon>Thermodesulfobacterium</taxon>
    </lineage>
</organism>
<evidence type="ECO:0000313" key="12">
    <source>
        <dbReference type="Proteomes" id="UP000028481"/>
    </source>
</evidence>
<evidence type="ECO:0000313" key="11">
    <source>
        <dbReference type="EMBL" id="AIH04155.1"/>
    </source>
</evidence>
<dbReference type="NCBIfam" id="TIGR01327">
    <property type="entry name" value="PGDH"/>
    <property type="match status" value="1"/>
</dbReference>
<keyword evidence="12" id="KW-1185">Reference proteome</keyword>
<evidence type="ECO:0000256" key="4">
    <source>
        <dbReference type="ARBA" id="ARBA00021582"/>
    </source>
</evidence>
<keyword evidence="9" id="KW-0718">Serine biosynthesis</keyword>
<dbReference type="InterPro" id="IPR029753">
    <property type="entry name" value="D-isomer_DH_CS"/>
</dbReference>
<dbReference type="SUPFAM" id="SSF143548">
    <property type="entry name" value="Serine metabolism enzymes domain"/>
    <property type="match status" value="1"/>
</dbReference>
<accession>A0A075WT27</accession>
<evidence type="ECO:0000256" key="7">
    <source>
        <dbReference type="ARBA" id="ARBA00048126"/>
    </source>
</evidence>
<dbReference type="PROSITE" id="PS00065">
    <property type="entry name" value="D_2_HYDROXYACID_DH_1"/>
    <property type="match status" value="1"/>
</dbReference>
<evidence type="ECO:0000256" key="2">
    <source>
        <dbReference type="ARBA" id="ARBA00005216"/>
    </source>
</evidence>
<dbReference type="InterPro" id="IPR002912">
    <property type="entry name" value="ACT_dom"/>
</dbReference>
<dbReference type="SUPFAM" id="SSF52283">
    <property type="entry name" value="Formate/glycerate dehydrogenase catalytic domain-like"/>
    <property type="match status" value="1"/>
</dbReference>
<evidence type="ECO:0000256" key="1">
    <source>
        <dbReference type="ARBA" id="ARBA00003800"/>
    </source>
</evidence>
<dbReference type="PANTHER" id="PTHR42938:SF47">
    <property type="entry name" value="HYDROXYPYRUVATE REDUCTASE"/>
    <property type="match status" value="1"/>
</dbReference>
<dbReference type="GO" id="GO:0004617">
    <property type="term" value="F:phosphoglycerate dehydrogenase activity"/>
    <property type="evidence" value="ECO:0007669"/>
    <property type="project" value="UniProtKB-UniRule"/>
</dbReference>
<protein>
    <recommendedName>
        <fullName evidence="4 9">D-3-phosphoglycerate dehydrogenase</fullName>
        <ecNumber evidence="9">1.1.1.95</ecNumber>
    </recommendedName>
</protein>
<evidence type="ECO:0000256" key="3">
    <source>
        <dbReference type="ARBA" id="ARBA00005854"/>
    </source>
</evidence>
<dbReference type="InterPro" id="IPR029752">
    <property type="entry name" value="D-isomer_DH_CS1"/>
</dbReference>
<dbReference type="InterPro" id="IPR036291">
    <property type="entry name" value="NAD(P)-bd_dom_sf"/>
</dbReference>
<name>A0A075WT27_9BACT</name>
<dbReference type="CDD" id="cd12173">
    <property type="entry name" value="PGDH_4"/>
    <property type="match status" value="1"/>
</dbReference>
<dbReference type="InterPro" id="IPR006236">
    <property type="entry name" value="PGDH"/>
</dbReference>
<dbReference type="RefSeq" id="WP_022856067.1">
    <property type="nucleotide sequence ID" value="NZ_CP008796.1"/>
</dbReference>
<dbReference type="FunFam" id="3.40.50.720:FF:000021">
    <property type="entry name" value="D-3-phosphoglycerate dehydrogenase"/>
    <property type="match status" value="1"/>
</dbReference>
<dbReference type="STRING" id="289377.HL41_04940"/>
<dbReference type="PROSITE" id="PS00670">
    <property type="entry name" value="D_2_HYDROXYACID_DH_2"/>
    <property type="match status" value="1"/>
</dbReference>